<dbReference type="PANTHER" id="PTHR47675:SF1">
    <property type="entry name" value="MOLYBDOPTERIN BINDING DOMAIN PROTEIN (AFU_ORTHOLOGUE AFUA_5G11210)"/>
    <property type="match status" value="1"/>
</dbReference>
<evidence type="ECO:0000313" key="2">
    <source>
        <dbReference type="EMBL" id="ONH67747.1"/>
    </source>
</evidence>
<dbReference type="OMA" id="EGWAPGC"/>
<dbReference type="GO" id="GO:0047884">
    <property type="term" value="F:FAD diphosphatase activity"/>
    <property type="evidence" value="ECO:0007669"/>
    <property type="project" value="TreeGrafter"/>
</dbReference>
<proteinExistence type="predicted"/>
<dbReference type="AlphaFoldDB" id="A0A1V2L759"/>
<name>A0A1V2L759_CYBFA</name>
<sequence>MSQIRSAAILIHDTNSHFFAQTLFSLGVEVNRVLVVPDESEEIVDALNYLKKHDLIVTSGGIGPTHDDLTYESIAGAFGLSLELHQETVDKMKCLMSDKRILTGDAHEAQMRMATLPTGQDVEYIYTRDDLWVPVVGIKKQVYILPGVPQLFQTMFKGLLNGVLKDRIVPDEFVRMFVKTSMRESEIAPHLSKLQKEAGDIKIGSYPHMGQGFNTVSIIGREKDREAMIKIVESCVKNLKGEEITAEQEVAYSEVVSSGFDD</sequence>
<protein>
    <submittedName>
        <fullName evidence="2">FAD synthase</fullName>
    </submittedName>
</protein>
<dbReference type="InterPro" id="IPR001453">
    <property type="entry name" value="MoaB/Mog_dom"/>
</dbReference>
<dbReference type="SUPFAM" id="SSF53218">
    <property type="entry name" value="Molybdenum cofactor biosynthesis proteins"/>
    <property type="match status" value="1"/>
</dbReference>
<dbReference type="Gene3D" id="3.40.980.10">
    <property type="entry name" value="MoaB/Mog-like domain"/>
    <property type="match status" value="1"/>
</dbReference>
<dbReference type="InterPro" id="IPR056596">
    <property type="entry name" value="FLAD1_M"/>
</dbReference>
<organism evidence="2 3">
    <name type="scientific">Cyberlindnera fabianii</name>
    <name type="common">Yeast</name>
    <name type="synonym">Hansenula fabianii</name>
    <dbReference type="NCBI Taxonomy" id="36022"/>
    <lineage>
        <taxon>Eukaryota</taxon>
        <taxon>Fungi</taxon>
        <taxon>Dikarya</taxon>
        <taxon>Ascomycota</taxon>
        <taxon>Saccharomycotina</taxon>
        <taxon>Saccharomycetes</taxon>
        <taxon>Phaffomycetales</taxon>
        <taxon>Phaffomycetaceae</taxon>
        <taxon>Cyberlindnera</taxon>
    </lineage>
</organism>
<dbReference type="InterPro" id="IPR036425">
    <property type="entry name" value="MoaB/Mog-like_dom_sf"/>
</dbReference>
<dbReference type="Proteomes" id="UP000189513">
    <property type="component" value="Unassembled WGS sequence"/>
</dbReference>
<comment type="caution">
    <text evidence="2">The sequence shown here is derived from an EMBL/GenBank/DDBJ whole genome shotgun (WGS) entry which is preliminary data.</text>
</comment>
<dbReference type="SMART" id="SM00852">
    <property type="entry name" value="MoCF_biosynth"/>
    <property type="match status" value="1"/>
</dbReference>
<reference evidence="3" key="1">
    <citation type="journal article" date="2017" name="Genome Announc.">
        <title>Genome sequences of Cyberlindnera fabianii 65, Pichia kudriavzevii 129, and Saccharomyces cerevisiae 131 isolated from fermented masau fruits in Zimbabwe.</title>
        <authorList>
            <person name="van Rijswijck I.M.H."/>
            <person name="Derks M.F.L."/>
            <person name="Abee T."/>
            <person name="de Ridder D."/>
            <person name="Smid E.J."/>
        </authorList>
    </citation>
    <scope>NUCLEOTIDE SEQUENCE [LARGE SCALE GENOMIC DNA]</scope>
    <source>
        <strain evidence="3">65</strain>
    </source>
</reference>
<accession>A0A1V2L759</accession>
<dbReference type="VEuPathDB" id="FungiDB:BON22_2275"/>
<dbReference type="Pfam" id="PF24102">
    <property type="entry name" value="FLAD1_M"/>
    <property type="match status" value="1"/>
</dbReference>
<dbReference type="STRING" id="36022.A0A1V2L759"/>
<keyword evidence="3" id="KW-1185">Reference proteome</keyword>
<gene>
    <name evidence="2" type="ORF">BON22_2275</name>
</gene>
<dbReference type="Pfam" id="PF00994">
    <property type="entry name" value="MoCF_biosynth"/>
    <property type="match status" value="1"/>
</dbReference>
<dbReference type="PANTHER" id="PTHR47675">
    <property type="entry name" value="MOLYBDOPTERIN BINDING DOMAIN PROTEIN (AFU_ORTHOLOGUE AFUA_5G11210)"/>
    <property type="match status" value="1"/>
</dbReference>
<evidence type="ECO:0000259" key="1">
    <source>
        <dbReference type="SMART" id="SM00852"/>
    </source>
</evidence>
<dbReference type="GO" id="GO:0042726">
    <property type="term" value="P:flavin-containing compound metabolic process"/>
    <property type="evidence" value="ECO:0007669"/>
    <property type="project" value="TreeGrafter"/>
</dbReference>
<evidence type="ECO:0000313" key="3">
    <source>
        <dbReference type="Proteomes" id="UP000189513"/>
    </source>
</evidence>
<feature type="domain" description="MoaB/Mog" evidence="1">
    <location>
        <begin position="8"/>
        <end position="167"/>
    </location>
</feature>
<dbReference type="EMBL" id="MPUK01000004">
    <property type="protein sequence ID" value="ONH67747.1"/>
    <property type="molecule type" value="Genomic_DNA"/>
</dbReference>